<dbReference type="Pfam" id="PF00356">
    <property type="entry name" value="LacI"/>
    <property type="match status" value="1"/>
</dbReference>
<gene>
    <name evidence="2" type="ORF">B1P95_17950</name>
</gene>
<reference evidence="2 3" key="1">
    <citation type="submission" date="2017-02" db="EMBL/GenBank/DDBJ databases">
        <title>Clonality and virulence of isolates of VRE in Hematopoietic Stem Cell Transplanted (HSCT) patients.</title>
        <authorList>
            <person name="Marchi A.P."/>
            <person name="Martins R.C."/>
            <person name="Marie S.K."/>
            <person name="Levin A.S."/>
            <person name="Costa S.F."/>
        </authorList>
    </citation>
    <scope>NUCLEOTIDE SEQUENCE [LARGE SCALE GENOMIC DNA]</scope>
    <source>
        <strain evidence="2 3">LIM1759</strain>
    </source>
</reference>
<comment type="caution">
    <text evidence="2">The sequence shown here is derived from an EMBL/GenBank/DDBJ whole genome shotgun (WGS) entry which is preliminary data.</text>
</comment>
<proteinExistence type="predicted"/>
<organism evidence="2 3">
    <name type="scientific">Enterococcus faecium</name>
    <name type="common">Streptococcus faecium</name>
    <dbReference type="NCBI Taxonomy" id="1352"/>
    <lineage>
        <taxon>Bacteria</taxon>
        <taxon>Bacillati</taxon>
        <taxon>Bacillota</taxon>
        <taxon>Bacilli</taxon>
        <taxon>Lactobacillales</taxon>
        <taxon>Enterococcaceae</taxon>
        <taxon>Enterococcus</taxon>
    </lineage>
</organism>
<evidence type="ECO:0000313" key="2">
    <source>
        <dbReference type="EMBL" id="OOL76692.1"/>
    </source>
</evidence>
<dbReference type="Proteomes" id="UP000191171">
    <property type="component" value="Unassembled WGS sequence"/>
</dbReference>
<dbReference type="PRINTS" id="PR00036">
    <property type="entry name" value="HTHLACI"/>
</dbReference>
<protein>
    <recommendedName>
        <fullName evidence="1">HTH lacI-type domain-containing protein</fullName>
    </recommendedName>
</protein>
<dbReference type="AlphaFoldDB" id="A0A1S8KAR2"/>
<dbReference type="EMBL" id="MVGJ01000564">
    <property type="protein sequence ID" value="OOL76692.1"/>
    <property type="molecule type" value="Genomic_DNA"/>
</dbReference>
<dbReference type="PROSITE" id="PS50932">
    <property type="entry name" value="HTH_LACI_2"/>
    <property type="match status" value="1"/>
</dbReference>
<dbReference type="GO" id="GO:0003677">
    <property type="term" value="F:DNA binding"/>
    <property type="evidence" value="ECO:0007669"/>
    <property type="project" value="InterPro"/>
</dbReference>
<evidence type="ECO:0000259" key="1">
    <source>
        <dbReference type="PROSITE" id="PS50932"/>
    </source>
</evidence>
<feature type="domain" description="HTH lacI-type" evidence="1">
    <location>
        <begin position="2"/>
        <end position="34"/>
    </location>
</feature>
<sequence>MVGIRDVARKANVSPATVSRVLNNDQTIHVAQTT</sequence>
<dbReference type="Gene3D" id="1.10.260.40">
    <property type="entry name" value="lambda repressor-like DNA-binding domains"/>
    <property type="match status" value="1"/>
</dbReference>
<dbReference type="GO" id="GO:0006355">
    <property type="term" value="P:regulation of DNA-templated transcription"/>
    <property type="evidence" value="ECO:0007669"/>
    <property type="project" value="InterPro"/>
</dbReference>
<dbReference type="InterPro" id="IPR000843">
    <property type="entry name" value="HTH_LacI"/>
</dbReference>
<dbReference type="SUPFAM" id="SSF47413">
    <property type="entry name" value="lambda repressor-like DNA-binding domains"/>
    <property type="match status" value="1"/>
</dbReference>
<dbReference type="InterPro" id="IPR010982">
    <property type="entry name" value="Lambda_DNA-bd_dom_sf"/>
</dbReference>
<evidence type="ECO:0000313" key="3">
    <source>
        <dbReference type="Proteomes" id="UP000191171"/>
    </source>
</evidence>
<dbReference type="PROSITE" id="PS00356">
    <property type="entry name" value="HTH_LACI_1"/>
    <property type="match status" value="1"/>
</dbReference>
<accession>A0A1S8KAR2</accession>
<name>A0A1S8KAR2_ENTFC</name>
<feature type="non-terminal residue" evidence="2">
    <location>
        <position position="34"/>
    </location>
</feature>